<feature type="transmembrane region" description="Helical" evidence="2">
    <location>
        <begin position="66"/>
        <end position="86"/>
    </location>
</feature>
<evidence type="ECO:0000256" key="1">
    <source>
        <dbReference type="SAM" id="MobiDB-lite"/>
    </source>
</evidence>
<dbReference type="Proteomes" id="UP001501536">
    <property type="component" value="Unassembled WGS sequence"/>
</dbReference>
<gene>
    <name evidence="3" type="ORF">GCM10022377_03510</name>
</gene>
<reference evidence="4" key="1">
    <citation type="journal article" date="2019" name="Int. J. Syst. Evol. Microbiol.">
        <title>The Global Catalogue of Microorganisms (GCM) 10K type strain sequencing project: providing services to taxonomists for standard genome sequencing and annotation.</title>
        <authorList>
            <consortium name="The Broad Institute Genomics Platform"/>
            <consortium name="The Broad Institute Genome Sequencing Center for Infectious Disease"/>
            <person name="Wu L."/>
            <person name="Ma J."/>
        </authorList>
    </citation>
    <scope>NUCLEOTIDE SEQUENCE [LARGE SCALE GENOMIC DNA]</scope>
    <source>
        <strain evidence="4">JCM 16961</strain>
    </source>
</reference>
<sequence>MFALGSSPRRLRRRSALVIAGAGLVPLGLASRFLLDGWLGDAAGGALYAALVYLLVALVRPDQRALPIAALAWGLCCAVELLQLTALPRELAASFPPAALVLGSTFVATDPIAYAAGAALAAFADRLLTPVGPRDGSANEEGPGADRKKRSAPGPSGPPRRR</sequence>
<evidence type="ECO:0000256" key="2">
    <source>
        <dbReference type="SAM" id="Phobius"/>
    </source>
</evidence>
<feature type="region of interest" description="Disordered" evidence="1">
    <location>
        <begin position="132"/>
        <end position="162"/>
    </location>
</feature>
<dbReference type="InterPro" id="IPR021257">
    <property type="entry name" value="DUF2809"/>
</dbReference>
<dbReference type="Pfam" id="PF10990">
    <property type="entry name" value="DUF2809"/>
    <property type="match status" value="1"/>
</dbReference>
<keyword evidence="2" id="KW-1133">Transmembrane helix</keyword>
<comment type="caution">
    <text evidence="3">The sequence shown here is derived from an EMBL/GenBank/DDBJ whole genome shotgun (WGS) entry which is preliminary data.</text>
</comment>
<proteinExistence type="predicted"/>
<dbReference type="RefSeq" id="WP_344879067.1">
    <property type="nucleotide sequence ID" value="NZ_BAABCJ010000001.1"/>
</dbReference>
<keyword evidence="2" id="KW-0472">Membrane</keyword>
<dbReference type="EMBL" id="BAABCJ010000001">
    <property type="protein sequence ID" value="GAA3694183.1"/>
    <property type="molecule type" value="Genomic_DNA"/>
</dbReference>
<evidence type="ECO:0008006" key="5">
    <source>
        <dbReference type="Google" id="ProtNLM"/>
    </source>
</evidence>
<feature type="transmembrane region" description="Helical" evidence="2">
    <location>
        <begin position="42"/>
        <end position="59"/>
    </location>
</feature>
<feature type="transmembrane region" description="Helical" evidence="2">
    <location>
        <begin position="98"/>
        <end position="124"/>
    </location>
</feature>
<name>A0ABP7CSS6_9MICC</name>
<evidence type="ECO:0000313" key="3">
    <source>
        <dbReference type="EMBL" id="GAA3694183.1"/>
    </source>
</evidence>
<evidence type="ECO:0000313" key="4">
    <source>
        <dbReference type="Proteomes" id="UP001501536"/>
    </source>
</evidence>
<protein>
    <recommendedName>
        <fullName evidence="5">DUF2809 domain-containing protein</fullName>
    </recommendedName>
</protein>
<keyword evidence="2" id="KW-0812">Transmembrane</keyword>
<organism evidence="3 4">
    <name type="scientific">Zhihengliuella alba</name>
    <dbReference type="NCBI Taxonomy" id="547018"/>
    <lineage>
        <taxon>Bacteria</taxon>
        <taxon>Bacillati</taxon>
        <taxon>Actinomycetota</taxon>
        <taxon>Actinomycetes</taxon>
        <taxon>Micrococcales</taxon>
        <taxon>Micrococcaceae</taxon>
        <taxon>Zhihengliuella</taxon>
    </lineage>
</organism>
<accession>A0ABP7CSS6</accession>
<keyword evidence="4" id="KW-1185">Reference proteome</keyword>